<dbReference type="Gene3D" id="2.30.30.40">
    <property type="entry name" value="SH3 Domains"/>
    <property type="match status" value="1"/>
</dbReference>
<evidence type="ECO:0000256" key="12">
    <source>
        <dbReference type="ARBA" id="ARBA00023136"/>
    </source>
</evidence>
<dbReference type="PANTHER" id="PTHR13132:SF29">
    <property type="entry name" value="ALPHA-(1,6)-FUCOSYLTRANSFERASE"/>
    <property type="match status" value="1"/>
</dbReference>
<evidence type="ECO:0000259" key="23">
    <source>
        <dbReference type="PROSITE" id="PS50002"/>
    </source>
</evidence>
<dbReference type="FunCoup" id="A0A7M7PRQ6">
    <property type="interactions" value="541"/>
</dbReference>
<keyword evidence="5 19" id="KW-0728">SH3 domain</keyword>
<keyword evidence="9" id="KW-0735">Signal-anchor</keyword>
<evidence type="ECO:0000256" key="13">
    <source>
        <dbReference type="ARBA" id="ARBA00023157"/>
    </source>
</evidence>
<dbReference type="GO" id="GO:0046921">
    <property type="term" value="F:alpha-(1-&gt;6)-fucosyltransferase activity"/>
    <property type="evidence" value="ECO:0000318"/>
    <property type="project" value="GO_Central"/>
</dbReference>
<evidence type="ECO:0000256" key="18">
    <source>
        <dbReference type="PIRSR" id="PIRSR000472-52"/>
    </source>
</evidence>
<protein>
    <recommendedName>
        <fullName evidence="4 15">Alpha-(1,6)-fucosyltransferase</fullName>
        <ecNumber evidence="3 15">2.4.1.68</ecNumber>
    </recommendedName>
</protein>
<dbReference type="Pfam" id="PF14604">
    <property type="entry name" value="SH3_9"/>
    <property type="match status" value="1"/>
</dbReference>
<dbReference type="InterPro" id="IPR035653">
    <property type="entry name" value="Fut8_SH3"/>
</dbReference>
<dbReference type="SMR" id="A0A7M7PRQ6"/>
<keyword evidence="11 15" id="KW-0333">Golgi apparatus</keyword>
<dbReference type="InterPro" id="IPR036028">
    <property type="entry name" value="SH3-like_dom_sf"/>
</dbReference>
<proteinExistence type="inferred from homology"/>
<dbReference type="Gene3D" id="1.10.287.1060">
    <property type="entry name" value="ESAT-6-like"/>
    <property type="match status" value="1"/>
</dbReference>
<feature type="short sequence motif" description="SH3-binding" evidence="17">
    <location>
        <begin position="321"/>
        <end position="327"/>
    </location>
</feature>
<feature type="compositionally biased region" description="Polar residues" evidence="21">
    <location>
        <begin position="111"/>
        <end position="130"/>
    </location>
</feature>
<evidence type="ECO:0000256" key="2">
    <source>
        <dbReference type="ARBA" id="ARBA00004922"/>
    </source>
</evidence>
<keyword evidence="8 22" id="KW-0812">Transmembrane</keyword>
<feature type="disulfide bond" evidence="18">
    <location>
        <begin position="487"/>
        <end position="494"/>
    </location>
</feature>
<accession>A0A7M7PRQ6</accession>
<dbReference type="OrthoDB" id="2014825at2759"/>
<dbReference type="SMART" id="SM00326">
    <property type="entry name" value="SH3"/>
    <property type="match status" value="1"/>
</dbReference>
<evidence type="ECO:0000256" key="3">
    <source>
        <dbReference type="ARBA" id="ARBA00012660"/>
    </source>
</evidence>
<evidence type="ECO:0000256" key="10">
    <source>
        <dbReference type="ARBA" id="ARBA00022989"/>
    </source>
</evidence>
<evidence type="ECO:0000256" key="15">
    <source>
        <dbReference type="PIRNR" id="PIRNR000472"/>
    </source>
</evidence>
<dbReference type="GeneID" id="592434"/>
<dbReference type="KEGG" id="spu:592434"/>
<dbReference type="EC" id="2.4.1.68" evidence="3 15"/>
<dbReference type="Proteomes" id="UP000007110">
    <property type="component" value="Unassembled WGS sequence"/>
</dbReference>
<dbReference type="Pfam" id="PF19745">
    <property type="entry name" value="FUT8_N_cat"/>
    <property type="match status" value="1"/>
</dbReference>
<evidence type="ECO:0000256" key="20">
    <source>
        <dbReference type="PROSITE-ProRule" id="PRU00992"/>
    </source>
</evidence>
<keyword evidence="7 15" id="KW-0808">Transferase</keyword>
<dbReference type="EnsemblMetazoa" id="XM_030998712">
    <property type="protein sequence ID" value="XP_030854572"/>
    <property type="gene ID" value="LOC592434"/>
</dbReference>
<feature type="region of interest" description="Disordered" evidence="21">
    <location>
        <begin position="101"/>
        <end position="131"/>
    </location>
</feature>
<feature type="disulfide bond" evidence="18">
    <location>
        <begin position="234"/>
        <end position="252"/>
    </location>
</feature>
<dbReference type="OMA" id="SDGYEAW"/>
<evidence type="ECO:0000256" key="21">
    <source>
        <dbReference type="SAM" id="MobiDB-lite"/>
    </source>
</evidence>
<feature type="domain" description="GT23" evidence="24">
    <location>
        <begin position="228"/>
        <end position="515"/>
    </location>
</feature>
<evidence type="ECO:0000256" key="22">
    <source>
        <dbReference type="SAM" id="Phobius"/>
    </source>
</evidence>
<dbReference type="InterPro" id="IPR045573">
    <property type="entry name" value="Fut8_N_cat"/>
</dbReference>
<evidence type="ECO:0000256" key="8">
    <source>
        <dbReference type="ARBA" id="ARBA00022692"/>
    </source>
</evidence>
<evidence type="ECO:0000256" key="1">
    <source>
        <dbReference type="ARBA" id="ARBA00004447"/>
    </source>
</evidence>
<dbReference type="FunFam" id="2.30.30.40:FF:000070">
    <property type="entry name" value="Alpha-(1,6)-fucosyltransferase"/>
    <property type="match status" value="1"/>
</dbReference>
<feature type="domain" description="SH3" evidence="23">
    <location>
        <begin position="524"/>
        <end position="587"/>
    </location>
</feature>
<name>A0A7M7PRQ6_STRPU</name>
<dbReference type="InParanoid" id="A0A7M7PRQ6"/>
<dbReference type="PROSITE" id="PS50002">
    <property type="entry name" value="SH3"/>
    <property type="match status" value="1"/>
</dbReference>
<evidence type="ECO:0000256" key="17">
    <source>
        <dbReference type="PIRSR" id="PIRSR000472-51"/>
    </source>
</evidence>
<evidence type="ECO:0000256" key="16">
    <source>
        <dbReference type="PIRSR" id="PIRSR000472-50"/>
    </source>
</evidence>
<evidence type="ECO:0000256" key="14">
    <source>
        <dbReference type="ARBA" id="ARBA00093238"/>
    </source>
</evidence>
<dbReference type="InterPro" id="IPR027350">
    <property type="entry name" value="GT23_dom"/>
</dbReference>
<reference evidence="26" key="1">
    <citation type="submission" date="2015-02" db="EMBL/GenBank/DDBJ databases">
        <title>Genome sequencing for Strongylocentrotus purpuratus.</title>
        <authorList>
            <person name="Murali S."/>
            <person name="Liu Y."/>
            <person name="Vee V."/>
            <person name="English A."/>
            <person name="Wang M."/>
            <person name="Skinner E."/>
            <person name="Han Y."/>
            <person name="Muzny D.M."/>
            <person name="Worley K.C."/>
            <person name="Gibbs R.A."/>
        </authorList>
    </citation>
    <scope>NUCLEOTIDE SEQUENCE</scope>
</reference>
<feature type="region of interest" description="Important for donor substrate binding" evidence="16 20">
    <location>
        <begin position="387"/>
        <end position="388"/>
    </location>
</feature>
<feature type="disulfide bond" evidence="18">
    <location>
        <begin position="226"/>
        <end position="288"/>
    </location>
</feature>
<dbReference type="FunFam" id="3.40.50.11350:FF:000001">
    <property type="entry name" value="Alpha-(1,6)-fucosyltransferase"/>
    <property type="match status" value="1"/>
</dbReference>
<dbReference type="InterPro" id="IPR015827">
    <property type="entry name" value="Fut8"/>
</dbReference>
<dbReference type="RefSeq" id="XP_030854572.1">
    <property type="nucleotide sequence ID" value="XM_030998712.1"/>
</dbReference>
<dbReference type="AlphaFoldDB" id="A0A7M7PRQ6"/>
<evidence type="ECO:0000259" key="24">
    <source>
        <dbReference type="PROSITE" id="PS51659"/>
    </source>
</evidence>
<dbReference type="SUPFAM" id="SSF50044">
    <property type="entry name" value="SH3-domain"/>
    <property type="match status" value="1"/>
</dbReference>
<evidence type="ECO:0000256" key="6">
    <source>
        <dbReference type="ARBA" id="ARBA00022676"/>
    </source>
</evidence>
<sequence length="602" mass="69117">MRTPYKVGLVMGLAWLVSLIYLTTSFFPPMESEERRIKSVELENLAKELVNVRQQYQELKKHTQELKDLVASSSNNGANDGGVDYMRNKLKDAEEIISRMEKESKGKIQDTRQQGSDSDSNQQYCGSEPSNAYEKIRRKVDNGVTEIWYYMRSQLNQLKKSSGDQKTQVKIDQILENGGEQQRSIMTDIYNLSRADGFSSWRQKEAKELTKLVQQRLRYLQNPKDCSKAKKIVCNLNKGCGYGCQVHHVAYCMIVAYATERTLILDSKGWRYAREGWEKFFLPLSETCLDRKGESSGRWGAPSNIEHLQVVELPIVDGLHPRPEFLPLAIPEDISQRLMRIHGHPIVWWMGQIMTYIQRPQPALQEDIDKMSQALGFTNPIVGLHVRRTDKVGTEAAFHGIEEYMFHAEEFYQRLERRQEVPVRKIYLATDDASLLKEAERKYPKYTFVSDNAISKSAGLSSRYSEDSLRGVIVDIYFLSRSDFLVCTFSSQVCRVAYEMMQDLHPDAAANFRSLDDIYYYGGQNAHEQTVLYEHKPQGSDEIEMRPGDSIGVAGNHWDGYSKGSNLRSTPRRAGLYPSYKVEDKTNIAKMPTYPEAENFQL</sequence>
<keyword evidence="13 18" id="KW-1015">Disulfide bond</keyword>
<feature type="compositionally biased region" description="Basic and acidic residues" evidence="21">
    <location>
        <begin position="101"/>
        <end position="110"/>
    </location>
</feature>
<keyword evidence="12 15" id="KW-0472">Membrane</keyword>
<evidence type="ECO:0000256" key="11">
    <source>
        <dbReference type="ARBA" id="ARBA00023034"/>
    </source>
</evidence>
<evidence type="ECO:0000256" key="7">
    <source>
        <dbReference type="ARBA" id="ARBA00022679"/>
    </source>
</evidence>
<dbReference type="Gene3D" id="3.40.50.11350">
    <property type="match status" value="1"/>
</dbReference>
<keyword evidence="6 15" id="KW-0328">Glycosyltransferase</keyword>
<keyword evidence="26" id="KW-1185">Reference proteome</keyword>
<dbReference type="CTD" id="2530"/>
<keyword evidence="10 22" id="KW-1133">Transmembrane helix</keyword>
<comment type="catalytic activity">
    <reaction evidence="14 15">
        <text>N(4)-{beta-D-GlcNAc-(1-&gt;2)-alpha-D-Man-(1-&gt;3)-[beta-D-GlcNAc-(1-&gt;2)-alpha-D-Man-(1-&gt;6)]-beta-D-Man-(1-&gt;4)-beta-D-GlcNAc-(1-&gt;4)-beta-D-GlcNAc}-L-asparaginyl-[protein] + GDP-beta-L-fucose = an N(4)-{beta-D-GlcNAc-(1-&gt;2)-alpha-D-Man-(1-&gt;3)-[beta-D-GlcNAc-(1-&gt;2)-alpha-D-Man-(1-&gt;6)]-beta-D-Man-(1-&gt;4)-beta-D-GlcNAc-(1-&gt;4)-[alpha-L-Fuc-(1-&gt;6)]-beta-D-GlcNAc}-L-asparaginyl-[protein] + GDP + H(+)</text>
        <dbReference type="Rhea" id="RHEA:12985"/>
        <dbReference type="Rhea" id="RHEA-COMP:13526"/>
        <dbReference type="Rhea" id="RHEA-COMP:13532"/>
        <dbReference type="ChEBI" id="CHEBI:15378"/>
        <dbReference type="ChEBI" id="CHEBI:57273"/>
        <dbReference type="ChEBI" id="CHEBI:58189"/>
        <dbReference type="ChEBI" id="CHEBI:60651"/>
        <dbReference type="ChEBI" id="CHEBI:137207"/>
        <dbReference type="EC" id="2.4.1.68"/>
    </reaction>
</comment>
<dbReference type="GO" id="GO:0032580">
    <property type="term" value="C:Golgi cisterna membrane"/>
    <property type="evidence" value="ECO:0007669"/>
    <property type="project" value="UniProtKB-SubCell"/>
</dbReference>
<feature type="disulfide bond" evidence="18">
    <location>
        <begin position="240"/>
        <end position="244"/>
    </location>
</feature>
<dbReference type="PANTHER" id="PTHR13132">
    <property type="entry name" value="ALPHA- 1,6 -FUCOSYLTRANSFERASE"/>
    <property type="match status" value="1"/>
</dbReference>
<evidence type="ECO:0000313" key="25">
    <source>
        <dbReference type="EnsemblMetazoa" id="XP_030854572"/>
    </source>
</evidence>
<reference evidence="25" key="2">
    <citation type="submission" date="2021-01" db="UniProtKB">
        <authorList>
            <consortium name="EnsemblMetazoa"/>
        </authorList>
    </citation>
    <scope>IDENTIFICATION</scope>
</reference>
<dbReference type="GO" id="GO:0008424">
    <property type="term" value="F:glycoprotein 6-alpha-L-fucosyltransferase activity"/>
    <property type="evidence" value="ECO:0007669"/>
    <property type="project" value="UniProtKB-EC"/>
</dbReference>
<comment type="pathway">
    <text evidence="2 15">Protein modification; protein glycosylation.</text>
</comment>
<dbReference type="CDD" id="cd11300">
    <property type="entry name" value="Fut8_like"/>
    <property type="match status" value="1"/>
</dbReference>
<dbReference type="CDD" id="cd11792">
    <property type="entry name" value="SH3_Fut8"/>
    <property type="match status" value="1"/>
</dbReference>
<feature type="transmembrane region" description="Helical" evidence="22">
    <location>
        <begin position="7"/>
        <end position="27"/>
    </location>
</feature>
<dbReference type="PIRSF" id="PIRSF000472">
    <property type="entry name" value="Alpha1_6FUT_euk"/>
    <property type="match status" value="1"/>
</dbReference>
<evidence type="ECO:0000256" key="5">
    <source>
        <dbReference type="ARBA" id="ARBA00022443"/>
    </source>
</evidence>
<evidence type="ECO:0000256" key="19">
    <source>
        <dbReference type="PROSITE-ProRule" id="PRU00192"/>
    </source>
</evidence>
<evidence type="ECO:0000256" key="9">
    <source>
        <dbReference type="ARBA" id="ARBA00022968"/>
    </source>
</evidence>
<evidence type="ECO:0000256" key="4">
    <source>
        <dbReference type="ARBA" id="ARBA00018201"/>
    </source>
</evidence>
<evidence type="ECO:0000313" key="26">
    <source>
        <dbReference type="Proteomes" id="UP000007110"/>
    </source>
</evidence>
<dbReference type="UniPathway" id="UPA00378"/>
<dbReference type="InterPro" id="IPR001452">
    <property type="entry name" value="SH3_domain"/>
</dbReference>
<dbReference type="PROSITE" id="PS51659">
    <property type="entry name" value="GT23"/>
    <property type="match status" value="1"/>
</dbReference>
<dbReference type="GO" id="GO:0006487">
    <property type="term" value="P:protein N-linked glycosylation"/>
    <property type="evidence" value="ECO:0000318"/>
    <property type="project" value="GO_Central"/>
</dbReference>
<comment type="function">
    <text evidence="15">Catalyzes the addition of fucose in alpha 1-6 linkage to the first GlcNAc residue, next to the peptide chains in N-glycans.</text>
</comment>
<organism evidence="25 26">
    <name type="scientific">Strongylocentrotus purpuratus</name>
    <name type="common">Purple sea urchin</name>
    <dbReference type="NCBI Taxonomy" id="7668"/>
    <lineage>
        <taxon>Eukaryota</taxon>
        <taxon>Metazoa</taxon>
        <taxon>Echinodermata</taxon>
        <taxon>Eleutherozoa</taxon>
        <taxon>Echinozoa</taxon>
        <taxon>Echinoidea</taxon>
        <taxon>Euechinoidea</taxon>
        <taxon>Echinacea</taxon>
        <taxon>Camarodonta</taxon>
        <taxon>Echinidea</taxon>
        <taxon>Strongylocentrotidae</taxon>
        <taxon>Strongylocentrotus</taxon>
    </lineage>
</organism>
<comment type="subcellular location">
    <subcellularLocation>
        <location evidence="1">Golgi apparatus</location>
        <location evidence="1">Golgi stack membrane</location>
        <topology evidence="1">Single-pass type II membrane protein</topology>
    </subcellularLocation>
</comment>
<comment type="similarity">
    <text evidence="15 20">Belongs to the glycosyltransferase 23 family.</text>
</comment>